<name>A0A6G6WEU8_9ACTN</name>
<feature type="region of interest" description="Disordered" evidence="1">
    <location>
        <begin position="1"/>
        <end position="33"/>
    </location>
</feature>
<dbReference type="PANTHER" id="PTHR19328:SF75">
    <property type="entry name" value="ALDOSE SUGAR DEHYDROGENASE YLII"/>
    <property type="match status" value="1"/>
</dbReference>
<evidence type="ECO:0000313" key="4">
    <source>
        <dbReference type="Proteomes" id="UP000502996"/>
    </source>
</evidence>
<feature type="compositionally biased region" description="Low complexity" evidence="1">
    <location>
        <begin position="1"/>
        <end position="26"/>
    </location>
</feature>
<dbReference type="EMBL" id="CP049257">
    <property type="protein sequence ID" value="QIG43754.1"/>
    <property type="molecule type" value="Genomic_DNA"/>
</dbReference>
<sequence length="374" mass="38951">MTTPTAPTAGAAAARRPATAAQARTSAPPPADAPALRVETVLDGLDHPWDVAQAPDGTLLLDERGGGLTAVLPDGSDQEVDADFSDLFAEGETGLMGLVLDPAFADNRTFYTCQGAVDGGADGGPAIEVVSWTVDDDWSAATRVADPLVGEIPVNRAIGRHGGCRLRFDPQGQLLIGTGDNALGTNPQDLDSLAGKLLRVDPATGGRPQVVGYGHRNVQGIAVRPGTDQVFTAEQGSSRDDEVNLAVDGGNYGWNPVGQGEYDESVPMTDTDIPGAIEAVWSSGDPTIAVCGITFLDGDQWGDDEGLLLLGVQKDTGVLALRLDDAGALVDQFRLPELEEYGRIRTPQLGTDGALYVTTDNGDGQDQLLRVTPA</sequence>
<gene>
    <name evidence="3" type="ORF">G5V58_14150</name>
</gene>
<dbReference type="InterPro" id="IPR012938">
    <property type="entry name" value="Glc/Sorbosone_DH"/>
</dbReference>
<reference evidence="3 4" key="1">
    <citation type="submission" date="2020-02" db="EMBL/GenBank/DDBJ databases">
        <title>Full genome sequence of Nocardioides sp. R-3366.</title>
        <authorList>
            <person name="Im W.-T."/>
        </authorList>
    </citation>
    <scope>NUCLEOTIDE SEQUENCE [LARGE SCALE GENOMIC DNA]</scope>
    <source>
        <strain evidence="3 4">R-3366</strain>
    </source>
</reference>
<protein>
    <submittedName>
        <fullName evidence="3">PQQ-dependent sugar dehydrogenase</fullName>
    </submittedName>
</protein>
<dbReference type="KEGG" id="nano:G5V58_14150"/>
<evidence type="ECO:0000313" key="3">
    <source>
        <dbReference type="EMBL" id="QIG43754.1"/>
    </source>
</evidence>
<keyword evidence="4" id="KW-1185">Reference proteome</keyword>
<proteinExistence type="predicted"/>
<dbReference type="SUPFAM" id="SSF50952">
    <property type="entry name" value="Soluble quinoprotein glucose dehydrogenase"/>
    <property type="match status" value="1"/>
</dbReference>
<accession>A0A6G6WEU8</accession>
<evidence type="ECO:0000259" key="2">
    <source>
        <dbReference type="Pfam" id="PF07995"/>
    </source>
</evidence>
<dbReference type="PANTHER" id="PTHR19328">
    <property type="entry name" value="HEDGEHOG-INTERACTING PROTEIN"/>
    <property type="match status" value="1"/>
</dbReference>
<feature type="domain" description="Glucose/Sorbosone dehydrogenase" evidence="2">
    <location>
        <begin position="45"/>
        <end position="365"/>
    </location>
</feature>
<dbReference type="Proteomes" id="UP000502996">
    <property type="component" value="Chromosome"/>
</dbReference>
<dbReference type="InterPro" id="IPR011042">
    <property type="entry name" value="6-blade_b-propeller_TolB-like"/>
</dbReference>
<dbReference type="Pfam" id="PF07995">
    <property type="entry name" value="GSDH"/>
    <property type="match status" value="1"/>
</dbReference>
<evidence type="ECO:0000256" key="1">
    <source>
        <dbReference type="SAM" id="MobiDB-lite"/>
    </source>
</evidence>
<organism evidence="3 4">
    <name type="scientific">Nocardioides anomalus</name>
    <dbReference type="NCBI Taxonomy" id="2712223"/>
    <lineage>
        <taxon>Bacteria</taxon>
        <taxon>Bacillati</taxon>
        <taxon>Actinomycetota</taxon>
        <taxon>Actinomycetes</taxon>
        <taxon>Propionibacteriales</taxon>
        <taxon>Nocardioidaceae</taxon>
        <taxon>Nocardioides</taxon>
    </lineage>
</organism>
<dbReference type="AlphaFoldDB" id="A0A6G6WEU8"/>
<dbReference type="InterPro" id="IPR011041">
    <property type="entry name" value="Quinoprot_gluc/sorb_DH_b-prop"/>
</dbReference>
<dbReference type="Gene3D" id="2.120.10.30">
    <property type="entry name" value="TolB, C-terminal domain"/>
    <property type="match status" value="1"/>
</dbReference>